<dbReference type="EMBL" id="LAZR01002277">
    <property type="protein sequence ID" value="KKN32113.1"/>
    <property type="molecule type" value="Genomic_DNA"/>
</dbReference>
<sequence>MNCSRSVYKRRWPFRGYVEPPLWLRHLTPWWVLWKLQEHYHLCWTNMVRWKMGDECDWNVTTSCFEPYDYCGFYDRVATKEEREEGKCIARAYRQGQP</sequence>
<evidence type="ECO:0000313" key="1">
    <source>
        <dbReference type="EMBL" id="KKN32113.1"/>
    </source>
</evidence>
<proteinExistence type="predicted"/>
<dbReference type="AlphaFoldDB" id="A0A0F9SSD1"/>
<name>A0A0F9SSD1_9ZZZZ</name>
<accession>A0A0F9SSD1</accession>
<gene>
    <name evidence="1" type="ORF">LCGC14_0817240</name>
</gene>
<comment type="caution">
    <text evidence="1">The sequence shown here is derived from an EMBL/GenBank/DDBJ whole genome shotgun (WGS) entry which is preliminary data.</text>
</comment>
<organism evidence="1">
    <name type="scientific">marine sediment metagenome</name>
    <dbReference type="NCBI Taxonomy" id="412755"/>
    <lineage>
        <taxon>unclassified sequences</taxon>
        <taxon>metagenomes</taxon>
        <taxon>ecological metagenomes</taxon>
    </lineage>
</organism>
<reference evidence="1" key="1">
    <citation type="journal article" date="2015" name="Nature">
        <title>Complex archaea that bridge the gap between prokaryotes and eukaryotes.</title>
        <authorList>
            <person name="Spang A."/>
            <person name="Saw J.H."/>
            <person name="Jorgensen S.L."/>
            <person name="Zaremba-Niedzwiedzka K."/>
            <person name="Martijn J."/>
            <person name="Lind A.E."/>
            <person name="van Eijk R."/>
            <person name="Schleper C."/>
            <person name="Guy L."/>
            <person name="Ettema T.J."/>
        </authorList>
    </citation>
    <scope>NUCLEOTIDE SEQUENCE</scope>
</reference>
<protein>
    <submittedName>
        <fullName evidence="1">Uncharacterized protein</fullName>
    </submittedName>
</protein>